<dbReference type="SUPFAM" id="SSF48452">
    <property type="entry name" value="TPR-like"/>
    <property type="match status" value="1"/>
</dbReference>
<feature type="region of interest" description="Disordered" evidence="1">
    <location>
        <begin position="1"/>
        <end position="61"/>
    </location>
</feature>
<feature type="compositionally biased region" description="Basic and acidic residues" evidence="1">
    <location>
        <begin position="52"/>
        <end position="61"/>
    </location>
</feature>
<dbReference type="InterPro" id="IPR019734">
    <property type="entry name" value="TPR_rpt"/>
</dbReference>
<dbReference type="PROSITE" id="PS50005">
    <property type="entry name" value="TPR"/>
    <property type="match status" value="1"/>
</dbReference>
<dbReference type="SMART" id="SM00028">
    <property type="entry name" value="TPR"/>
    <property type="match status" value="2"/>
</dbReference>
<gene>
    <name evidence="2" type="ORF">UFOPK1722_01116</name>
</gene>
<organism evidence="2">
    <name type="scientific">freshwater metagenome</name>
    <dbReference type="NCBI Taxonomy" id="449393"/>
    <lineage>
        <taxon>unclassified sequences</taxon>
        <taxon>metagenomes</taxon>
        <taxon>ecological metagenomes</taxon>
    </lineage>
</organism>
<name>A0A6J6F508_9ZZZZ</name>
<sequence>MAVRAKGGGAARKDLEQTREERVAEQWIDEGPVDATELRNTAEAAAKRAARKAREDGELDPEVKADVAKALDPKRAARLGERLKDAQNALERERYSEAKRVAKSLMKELSTVAAVHEVVGLASYRLGQYRDAAAALGLARSLRERVEDLPVLADCYRALKRWDAVDEIWAILKEASPAHDVMAEGRMVVAGSLADRGDLKGALQLMAKATEIPRRVREHHLSQWYVIADLYDKAGNVQKAREFFKRVALHDPDFADVTDRIKSL</sequence>
<dbReference type="AlphaFoldDB" id="A0A6J6F508"/>
<feature type="compositionally biased region" description="Gly residues" evidence="1">
    <location>
        <begin position="1"/>
        <end position="10"/>
    </location>
</feature>
<dbReference type="InterPro" id="IPR011990">
    <property type="entry name" value="TPR-like_helical_dom_sf"/>
</dbReference>
<accession>A0A6J6F508</accession>
<evidence type="ECO:0000256" key="1">
    <source>
        <dbReference type="SAM" id="MobiDB-lite"/>
    </source>
</evidence>
<feature type="compositionally biased region" description="Basic and acidic residues" evidence="1">
    <location>
        <begin position="11"/>
        <end position="24"/>
    </location>
</feature>
<dbReference type="EMBL" id="CAEZTS010000094">
    <property type="protein sequence ID" value="CAB4582163.1"/>
    <property type="molecule type" value="Genomic_DNA"/>
</dbReference>
<proteinExistence type="predicted"/>
<reference evidence="2" key="1">
    <citation type="submission" date="2020-05" db="EMBL/GenBank/DDBJ databases">
        <authorList>
            <person name="Chiriac C."/>
            <person name="Salcher M."/>
            <person name="Ghai R."/>
            <person name="Kavagutti S V."/>
        </authorList>
    </citation>
    <scope>NUCLEOTIDE SEQUENCE</scope>
</reference>
<dbReference type="Gene3D" id="1.25.40.10">
    <property type="entry name" value="Tetratricopeptide repeat domain"/>
    <property type="match status" value="1"/>
</dbReference>
<protein>
    <submittedName>
        <fullName evidence="2">Unannotated protein</fullName>
    </submittedName>
</protein>
<evidence type="ECO:0000313" key="2">
    <source>
        <dbReference type="EMBL" id="CAB4582163.1"/>
    </source>
</evidence>